<dbReference type="Pfam" id="PF08281">
    <property type="entry name" value="Sigma70_r4_2"/>
    <property type="match status" value="1"/>
</dbReference>
<dbReference type="GO" id="GO:0006352">
    <property type="term" value="P:DNA-templated transcription initiation"/>
    <property type="evidence" value="ECO:0007669"/>
    <property type="project" value="InterPro"/>
</dbReference>
<dbReference type="EMBL" id="BMHY01000005">
    <property type="protein sequence ID" value="GGG72007.1"/>
    <property type="molecule type" value="Genomic_DNA"/>
</dbReference>
<keyword evidence="2" id="KW-0731">Sigma factor</keyword>
<dbReference type="PANTHER" id="PTHR43133:SF8">
    <property type="entry name" value="RNA POLYMERASE SIGMA FACTOR HI_1459-RELATED"/>
    <property type="match status" value="1"/>
</dbReference>
<comment type="caution">
    <text evidence="6">The sequence shown here is derived from an EMBL/GenBank/DDBJ whole genome shotgun (WGS) entry which is preliminary data.</text>
</comment>
<dbReference type="InterPro" id="IPR036390">
    <property type="entry name" value="WH_DNA-bd_sf"/>
</dbReference>
<dbReference type="GO" id="GO:0003677">
    <property type="term" value="F:DNA binding"/>
    <property type="evidence" value="ECO:0007669"/>
    <property type="project" value="UniProtKB-KW"/>
</dbReference>
<keyword evidence="3" id="KW-0238">DNA-binding</keyword>
<reference evidence="6 7" key="1">
    <citation type="journal article" date="2014" name="Int. J. Syst. Evol. Microbiol.">
        <title>Complete genome sequence of Corynebacterium casei LMG S-19264T (=DSM 44701T), isolated from a smear-ripened cheese.</title>
        <authorList>
            <consortium name="US DOE Joint Genome Institute (JGI-PGF)"/>
            <person name="Walter F."/>
            <person name="Albersmeier A."/>
            <person name="Kalinowski J."/>
            <person name="Ruckert C."/>
        </authorList>
    </citation>
    <scope>NUCLEOTIDE SEQUENCE [LARGE SCALE GENOMIC DNA]</scope>
    <source>
        <strain evidence="6 7">CGMCC 1.15286</strain>
    </source>
</reference>
<dbReference type="InterPro" id="IPR039425">
    <property type="entry name" value="RNA_pol_sigma-70-like"/>
</dbReference>
<dbReference type="InterPro" id="IPR013249">
    <property type="entry name" value="RNA_pol_sigma70_r4_t2"/>
</dbReference>
<dbReference type="Gene3D" id="1.10.10.10">
    <property type="entry name" value="Winged helix-like DNA-binding domain superfamily/Winged helix DNA-binding domain"/>
    <property type="match status" value="1"/>
</dbReference>
<organism evidence="6 7">
    <name type="scientific">Paenibacillus radicis</name>
    <name type="common">ex Gao et al. 2016</name>
    <dbReference type="NCBI Taxonomy" id="1737354"/>
    <lineage>
        <taxon>Bacteria</taxon>
        <taxon>Bacillati</taxon>
        <taxon>Bacillota</taxon>
        <taxon>Bacilli</taxon>
        <taxon>Bacillales</taxon>
        <taxon>Paenibacillaceae</taxon>
        <taxon>Paenibacillus</taxon>
    </lineage>
</organism>
<accession>A0A917H9R3</accession>
<evidence type="ECO:0000313" key="6">
    <source>
        <dbReference type="EMBL" id="GGG72007.1"/>
    </source>
</evidence>
<keyword evidence="1" id="KW-0805">Transcription regulation</keyword>
<evidence type="ECO:0000256" key="1">
    <source>
        <dbReference type="ARBA" id="ARBA00023015"/>
    </source>
</evidence>
<evidence type="ECO:0000256" key="4">
    <source>
        <dbReference type="ARBA" id="ARBA00023163"/>
    </source>
</evidence>
<dbReference type="AlphaFoldDB" id="A0A917H9R3"/>
<evidence type="ECO:0000256" key="3">
    <source>
        <dbReference type="ARBA" id="ARBA00023125"/>
    </source>
</evidence>
<dbReference type="InterPro" id="IPR013324">
    <property type="entry name" value="RNA_pol_sigma_r3/r4-like"/>
</dbReference>
<dbReference type="SUPFAM" id="SSF46785">
    <property type="entry name" value="Winged helix' DNA-binding domain"/>
    <property type="match status" value="1"/>
</dbReference>
<name>A0A917H9R3_9BACL</name>
<gene>
    <name evidence="6" type="ORF">GCM10010918_29590</name>
</gene>
<sequence>MDKQQADRVIKDYIKPLYGFALNKTSKIAEAEELAGRMTLEVYQTLLKKAEFLDLNSYVFKIAHYVWAKYVGEKVKASNQLRIDDTEVLSKDEGFDRIIRQETAGALRREIAFLSHQQREIVVKYYYGGMKISEIAAAMGLSGGTVKWHLFEAKKELKHKMNTIRSMGNLGINPIRMTSLGHSGSPGNKGDTADFLATAIRQNIAFSAYHKPLTIKEIAEELGISPVFIEDEVEALEEYGFLDQLPGAKYRTNMYIDEPSQSKSEALHRLYEEYAEIAVEHYFKFFFPIAEQFKETGVYIPGGDTNLLLWSLIPYAGKELSFNELVKVSDQDVLVSRKDGGHYAAYATINREFDVSYDREIYYFCGDMNRNSDELSLKAWQTDTWWSGRQGGWRDNLSSDFISLMHVINGDLPQNHTNIDAYRRLHDKQYLLRTESGLEANIVYCKDKQTGERLHTAIPQPSERIREAAAKLDQAVYQLQLNGQPEHAHKYVRYWAQNSMASGTIRAYVLKHLVDLGMLKVPDPHRQKGISTIMFINKASAGSPVLNGG</sequence>
<dbReference type="GO" id="GO:0016987">
    <property type="term" value="F:sigma factor activity"/>
    <property type="evidence" value="ECO:0007669"/>
    <property type="project" value="UniProtKB-KW"/>
</dbReference>
<feature type="domain" description="RNA polymerase sigma factor 70 region 4 type 2" evidence="5">
    <location>
        <begin position="106"/>
        <end position="157"/>
    </location>
</feature>
<dbReference type="PANTHER" id="PTHR43133">
    <property type="entry name" value="RNA POLYMERASE ECF-TYPE SIGMA FACTO"/>
    <property type="match status" value="1"/>
</dbReference>
<keyword evidence="7" id="KW-1185">Reference proteome</keyword>
<keyword evidence="4" id="KW-0804">Transcription</keyword>
<evidence type="ECO:0000256" key="2">
    <source>
        <dbReference type="ARBA" id="ARBA00023082"/>
    </source>
</evidence>
<proteinExistence type="predicted"/>
<evidence type="ECO:0000313" key="7">
    <source>
        <dbReference type="Proteomes" id="UP000600247"/>
    </source>
</evidence>
<dbReference type="InterPro" id="IPR036388">
    <property type="entry name" value="WH-like_DNA-bd_sf"/>
</dbReference>
<dbReference type="SUPFAM" id="SSF88659">
    <property type="entry name" value="Sigma3 and sigma4 domains of RNA polymerase sigma factors"/>
    <property type="match status" value="1"/>
</dbReference>
<protein>
    <recommendedName>
        <fullName evidence="5">RNA polymerase sigma factor 70 region 4 type 2 domain-containing protein</fullName>
    </recommendedName>
</protein>
<evidence type="ECO:0000259" key="5">
    <source>
        <dbReference type="Pfam" id="PF08281"/>
    </source>
</evidence>
<dbReference type="RefSeq" id="WP_188889969.1">
    <property type="nucleotide sequence ID" value="NZ_BMHY01000005.1"/>
</dbReference>
<dbReference type="Proteomes" id="UP000600247">
    <property type="component" value="Unassembled WGS sequence"/>
</dbReference>